<organism evidence="2">
    <name type="scientific">Propionibacterium freudenreichii</name>
    <dbReference type="NCBI Taxonomy" id="1744"/>
    <lineage>
        <taxon>Bacteria</taxon>
        <taxon>Bacillati</taxon>
        <taxon>Actinomycetota</taxon>
        <taxon>Actinomycetes</taxon>
        <taxon>Propionibacteriales</taxon>
        <taxon>Propionibacteriaceae</taxon>
        <taxon>Propionibacterium</taxon>
    </lineage>
</organism>
<sequence length="65" mass="7369">MVPAPELTRFVVRDQQVVADPREVLPGRGAWLHRNEQCWVGATRGGFARSFRQRVHPPQAPPPGW</sequence>
<accession>A0A2C7AU02</accession>
<dbReference type="InterPro" id="IPR007393">
    <property type="entry name" value="YlxR_dom"/>
</dbReference>
<proteinExistence type="predicted"/>
<dbReference type="Gene3D" id="3.30.1230.10">
    <property type="entry name" value="YlxR-like"/>
    <property type="match status" value="1"/>
</dbReference>
<dbReference type="EMBL" id="LT576035">
    <property type="protein sequence ID" value="SBN38424.1"/>
    <property type="molecule type" value="Genomic_DNA"/>
</dbReference>
<gene>
    <name evidence="2" type="ORF">PFR_JS10_781</name>
</gene>
<name>A0A2C7AU02_9ACTN</name>
<dbReference type="Pfam" id="PF04296">
    <property type="entry name" value="YlxR"/>
    <property type="match status" value="1"/>
</dbReference>
<protein>
    <recommendedName>
        <fullName evidence="1">YlxR domain-containing protein</fullName>
    </recommendedName>
</protein>
<feature type="domain" description="YlxR" evidence="1">
    <location>
        <begin position="2"/>
        <end position="56"/>
    </location>
</feature>
<evidence type="ECO:0000313" key="2">
    <source>
        <dbReference type="EMBL" id="SBN38424.1"/>
    </source>
</evidence>
<reference evidence="2" key="1">
    <citation type="submission" date="2016-05" db="EMBL/GenBank/DDBJ databases">
        <authorList>
            <person name="Lavstsen T."/>
            <person name="Jespersen J.S."/>
        </authorList>
    </citation>
    <scope>NUCLEOTIDE SEQUENCE</scope>
    <source>
        <strain evidence="2">PFRJS10</strain>
    </source>
</reference>
<dbReference type="InterPro" id="IPR035931">
    <property type="entry name" value="YlxR-like_sf"/>
</dbReference>
<dbReference type="AlphaFoldDB" id="A0A2C7AU02"/>
<evidence type="ECO:0000259" key="1">
    <source>
        <dbReference type="Pfam" id="PF04296"/>
    </source>
</evidence>
<dbReference type="SUPFAM" id="SSF64376">
    <property type="entry name" value="YlxR-like"/>
    <property type="match status" value="1"/>
</dbReference>